<dbReference type="SUPFAM" id="SSF55729">
    <property type="entry name" value="Acyl-CoA N-acyltransferases (Nat)"/>
    <property type="match status" value="1"/>
</dbReference>
<sequence length="309" mass="35553">MMITRGFGGFQRLCTRLYGSSSTSTIPNLTRADVDFLTNPSEKYVDQFMKYHGNDRTVFKKEDIAQWQNSFDAYKFKVICLRGSTRVIAMAHICKFQPIKPTENKPMTFMGFGWIAPEYRSHAVAQLQNQICMEEVKDEKKENLVSQINQPGRKFWHVMCGLKEYEDIGHKTGDVGYNSFYDAEDVVIPDNLNTSGIYLRNAREIPKKDIIEYDQSIHPYHREKYIISHMYDRDGFAKVAYDEDGKVIGIGQAIIYKNKNDCNLGPIYADEPRVAQAMLAEMLRDIKKSGKEVSQFEVRSGQLASNSFR</sequence>
<evidence type="ECO:0000313" key="3">
    <source>
        <dbReference type="Proteomes" id="UP000008068"/>
    </source>
</evidence>
<dbReference type="InParanoid" id="G0PHI9"/>
<dbReference type="OrthoDB" id="5771378at2759"/>
<dbReference type="AlphaFoldDB" id="G0PHI9"/>
<dbReference type="EMBL" id="GL380485">
    <property type="protein sequence ID" value="EGT56462.1"/>
    <property type="molecule type" value="Genomic_DNA"/>
</dbReference>
<dbReference type="FunCoup" id="G0PHI9">
    <property type="interactions" value="4"/>
</dbReference>
<dbReference type="InterPro" id="IPR009658">
    <property type="entry name" value="DUF1248"/>
</dbReference>
<dbReference type="STRING" id="135651.G0PHI9"/>
<proteinExistence type="predicted"/>
<feature type="domain" description="DUF1248" evidence="1">
    <location>
        <begin position="32"/>
        <end position="217"/>
    </location>
</feature>
<keyword evidence="3" id="KW-1185">Reference proteome</keyword>
<evidence type="ECO:0000259" key="1">
    <source>
        <dbReference type="Pfam" id="PF06852"/>
    </source>
</evidence>
<protein>
    <recommendedName>
        <fullName evidence="1">DUF1248 domain-containing protein</fullName>
    </recommendedName>
</protein>
<organism evidence="3">
    <name type="scientific">Caenorhabditis brenneri</name>
    <name type="common">Nematode worm</name>
    <dbReference type="NCBI Taxonomy" id="135651"/>
    <lineage>
        <taxon>Eukaryota</taxon>
        <taxon>Metazoa</taxon>
        <taxon>Ecdysozoa</taxon>
        <taxon>Nematoda</taxon>
        <taxon>Chromadorea</taxon>
        <taxon>Rhabditida</taxon>
        <taxon>Rhabditina</taxon>
        <taxon>Rhabditomorpha</taxon>
        <taxon>Rhabditoidea</taxon>
        <taxon>Rhabditidae</taxon>
        <taxon>Peloderinae</taxon>
        <taxon>Caenorhabditis</taxon>
    </lineage>
</organism>
<gene>
    <name evidence="2" type="ORF">CAEBREN_28315</name>
</gene>
<accession>G0PHI9</accession>
<dbReference type="Pfam" id="PF06852">
    <property type="entry name" value="DUF1248"/>
    <property type="match status" value="1"/>
</dbReference>
<dbReference type="eggNOG" id="ENOG502TH85">
    <property type="taxonomic scope" value="Eukaryota"/>
</dbReference>
<dbReference type="PANTHER" id="PTHR21471">
    <property type="entry name" value="GNAT FAMILY ACETYLTRANSFERASE-RELATED"/>
    <property type="match status" value="1"/>
</dbReference>
<dbReference type="InterPro" id="IPR016181">
    <property type="entry name" value="Acyl_CoA_acyltransferase"/>
</dbReference>
<dbReference type="HOGENOM" id="CLU_067662_0_0_1"/>
<dbReference type="PANTHER" id="PTHR21471:SF48">
    <property type="entry name" value="DUF1248 DOMAIN-CONTAINING PROTEIN"/>
    <property type="match status" value="1"/>
</dbReference>
<evidence type="ECO:0000313" key="2">
    <source>
        <dbReference type="EMBL" id="EGT56462.1"/>
    </source>
</evidence>
<reference evidence="3" key="1">
    <citation type="submission" date="2011-07" db="EMBL/GenBank/DDBJ databases">
        <authorList>
            <consortium name="Caenorhabditis brenneri Sequencing and Analysis Consortium"/>
            <person name="Wilson R.K."/>
        </authorList>
    </citation>
    <scope>NUCLEOTIDE SEQUENCE [LARGE SCALE GENOMIC DNA]</scope>
    <source>
        <strain evidence="3">PB2801</strain>
    </source>
</reference>
<dbReference type="Gene3D" id="3.40.630.90">
    <property type="match status" value="1"/>
</dbReference>
<dbReference type="Proteomes" id="UP000008068">
    <property type="component" value="Unassembled WGS sequence"/>
</dbReference>
<name>G0PHI9_CAEBE</name>